<evidence type="ECO:0000313" key="2">
    <source>
        <dbReference type="Proteomes" id="UP000198384"/>
    </source>
</evidence>
<reference evidence="1 2" key="1">
    <citation type="submission" date="2017-06" db="EMBL/GenBank/DDBJ databases">
        <authorList>
            <person name="Kim H.J."/>
            <person name="Triplett B.A."/>
        </authorList>
    </citation>
    <scope>NUCLEOTIDE SEQUENCE [LARGE SCALE GENOMIC DNA]</scope>
    <source>
        <strain evidence="1 2">DSM 29150</strain>
    </source>
</reference>
<sequence>MQKHLICLKDGKNIIFDSVVINGVKMSKTPRDIILVKLNTH</sequence>
<protein>
    <submittedName>
        <fullName evidence="1">Uncharacterized protein</fullName>
    </submittedName>
</protein>
<accession>A0A238Z2V7</accession>
<dbReference type="AlphaFoldDB" id="A0A238Z2V7"/>
<keyword evidence="2" id="KW-1185">Reference proteome</keyword>
<gene>
    <name evidence="1" type="ORF">SAMN06265371_11221</name>
</gene>
<dbReference type="EMBL" id="FZNT01000012">
    <property type="protein sequence ID" value="SNR77164.1"/>
    <property type="molecule type" value="Genomic_DNA"/>
</dbReference>
<evidence type="ECO:0000313" key="1">
    <source>
        <dbReference type="EMBL" id="SNR77164.1"/>
    </source>
</evidence>
<dbReference type="Proteomes" id="UP000198384">
    <property type="component" value="Unassembled WGS sequence"/>
</dbReference>
<proteinExistence type="predicted"/>
<organism evidence="1 2">
    <name type="scientific">Lutibacter agarilyticus</name>
    <dbReference type="NCBI Taxonomy" id="1109740"/>
    <lineage>
        <taxon>Bacteria</taxon>
        <taxon>Pseudomonadati</taxon>
        <taxon>Bacteroidota</taxon>
        <taxon>Flavobacteriia</taxon>
        <taxon>Flavobacteriales</taxon>
        <taxon>Flavobacteriaceae</taxon>
        <taxon>Lutibacter</taxon>
    </lineage>
</organism>
<name>A0A238Z2V7_9FLAO</name>